<organism evidence="1 2">
    <name type="scientific">Fusarium pseudograminearum (strain CS3096)</name>
    <name type="common">Wheat and barley crown-rot fungus</name>
    <dbReference type="NCBI Taxonomy" id="1028729"/>
    <lineage>
        <taxon>Eukaryota</taxon>
        <taxon>Fungi</taxon>
        <taxon>Dikarya</taxon>
        <taxon>Ascomycota</taxon>
        <taxon>Pezizomycotina</taxon>
        <taxon>Sordariomycetes</taxon>
        <taxon>Hypocreomycetidae</taxon>
        <taxon>Hypocreales</taxon>
        <taxon>Nectriaceae</taxon>
        <taxon>Fusarium</taxon>
    </lineage>
</organism>
<dbReference type="HOGENOM" id="CLU_162868_1_0_1"/>
<gene>
    <name evidence="1" type="ORF">FPSE_06702</name>
</gene>
<proteinExistence type="predicted"/>
<dbReference type="OrthoDB" id="3434980at2759"/>
<dbReference type="RefSeq" id="XP_009258095.1">
    <property type="nucleotide sequence ID" value="XM_009259820.1"/>
</dbReference>
<name>K3VG76_FUSPC</name>
<accession>K3VG76</accession>
<sequence length="71" mass="8204">MPGITIRWEDPEKWQTTMQKVEQLLEQHTGHKNYPSTKSLPPIMFGVDMPQKGIDELKELDGVMVDVHDDN</sequence>
<evidence type="ECO:0000313" key="2">
    <source>
        <dbReference type="Proteomes" id="UP000007978"/>
    </source>
</evidence>
<dbReference type="KEGG" id="fpu:FPSE_06702"/>
<dbReference type="Proteomes" id="UP000007978">
    <property type="component" value="Chromosome 2"/>
</dbReference>
<keyword evidence="2" id="KW-1185">Reference proteome</keyword>
<dbReference type="GeneID" id="20365320"/>
<dbReference type="AlphaFoldDB" id="K3VG76"/>
<dbReference type="EMBL" id="AFNW01000184">
    <property type="protein sequence ID" value="EKJ73089.1"/>
    <property type="molecule type" value="Genomic_DNA"/>
</dbReference>
<protein>
    <submittedName>
        <fullName evidence="1">Uncharacterized protein</fullName>
    </submittedName>
</protein>
<evidence type="ECO:0000313" key="1">
    <source>
        <dbReference type="EMBL" id="EKJ73089.1"/>
    </source>
</evidence>
<comment type="caution">
    <text evidence="1">The sequence shown here is derived from an EMBL/GenBank/DDBJ whole genome shotgun (WGS) entry which is preliminary data.</text>
</comment>
<reference evidence="1 2" key="1">
    <citation type="journal article" date="2012" name="PLoS Pathog.">
        <title>Comparative pathogenomics reveals horizontally acquired novel virulence genes in fungi infecting cereal hosts.</title>
        <authorList>
            <person name="Gardiner D.M."/>
            <person name="McDonald M.C."/>
            <person name="Covarelli L."/>
            <person name="Solomon P.S."/>
            <person name="Rusu A.G."/>
            <person name="Marshall M."/>
            <person name="Kazan K."/>
            <person name="Chakraborty S."/>
            <person name="McDonald B.A."/>
            <person name="Manners J.M."/>
        </authorList>
    </citation>
    <scope>NUCLEOTIDE SEQUENCE [LARGE SCALE GENOMIC DNA]</scope>
    <source>
        <strain evidence="1 2">CS3096</strain>
    </source>
</reference>